<dbReference type="InterPro" id="IPR036388">
    <property type="entry name" value="WH-like_DNA-bd_sf"/>
</dbReference>
<reference evidence="5 6" key="1">
    <citation type="submission" date="2020-06" db="EMBL/GenBank/DDBJ databases">
        <title>Taxonomy, biology and ecology of Rhodococcus bacteria occurring in California pistachio and other woody hosts as revealed by genome sequence analyses.</title>
        <authorList>
            <person name="Gai Y."/>
            <person name="Riely B."/>
        </authorList>
    </citation>
    <scope>NUCLEOTIDE SEQUENCE [LARGE SCALE GENOMIC DNA]</scope>
    <source>
        <strain evidence="5 6">BP-284</strain>
    </source>
</reference>
<dbReference type="Gene3D" id="1.10.10.10">
    <property type="entry name" value="Winged helix-like DNA-binding domain superfamily/Winged helix DNA-binding domain"/>
    <property type="match status" value="1"/>
</dbReference>
<dbReference type="PANTHER" id="PTHR43712:SF2">
    <property type="entry name" value="O-METHYLTRANSFERASE CICE"/>
    <property type="match status" value="1"/>
</dbReference>
<keyword evidence="6" id="KW-1185">Reference proteome</keyword>
<protein>
    <submittedName>
        <fullName evidence="5">Methyltransferase</fullName>
    </submittedName>
</protein>
<comment type="caution">
    <text evidence="5">The sequence shown here is derived from an EMBL/GenBank/DDBJ whole genome shotgun (WGS) entry which is preliminary data.</text>
</comment>
<dbReference type="Pfam" id="PF00891">
    <property type="entry name" value="Methyltransf_2"/>
    <property type="match status" value="1"/>
</dbReference>
<dbReference type="PIRSF" id="PIRSF005739">
    <property type="entry name" value="O-mtase"/>
    <property type="match status" value="1"/>
</dbReference>
<name>A0ABS7NRZ8_9NOCA</name>
<proteinExistence type="predicted"/>
<evidence type="ECO:0000256" key="3">
    <source>
        <dbReference type="ARBA" id="ARBA00022691"/>
    </source>
</evidence>
<keyword evidence="1 5" id="KW-0489">Methyltransferase</keyword>
<accession>A0ABS7NRZ8</accession>
<dbReference type="Gene3D" id="3.40.50.150">
    <property type="entry name" value="Vaccinia Virus protein VP39"/>
    <property type="match status" value="1"/>
</dbReference>
<dbReference type="GO" id="GO:0032259">
    <property type="term" value="P:methylation"/>
    <property type="evidence" value="ECO:0007669"/>
    <property type="project" value="UniProtKB-KW"/>
</dbReference>
<dbReference type="InterPro" id="IPR016461">
    <property type="entry name" value="COMT-like"/>
</dbReference>
<evidence type="ECO:0000256" key="2">
    <source>
        <dbReference type="ARBA" id="ARBA00022679"/>
    </source>
</evidence>
<dbReference type="Proteomes" id="UP001520140">
    <property type="component" value="Unassembled WGS sequence"/>
</dbReference>
<evidence type="ECO:0000313" key="5">
    <source>
        <dbReference type="EMBL" id="MBY6320792.1"/>
    </source>
</evidence>
<evidence type="ECO:0000256" key="1">
    <source>
        <dbReference type="ARBA" id="ARBA00022603"/>
    </source>
</evidence>
<dbReference type="GO" id="GO:0008168">
    <property type="term" value="F:methyltransferase activity"/>
    <property type="evidence" value="ECO:0007669"/>
    <property type="project" value="UniProtKB-KW"/>
</dbReference>
<dbReference type="PANTHER" id="PTHR43712">
    <property type="entry name" value="PUTATIVE (AFU_ORTHOLOGUE AFUA_4G14580)-RELATED"/>
    <property type="match status" value="1"/>
</dbReference>
<sequence>MTTAEFDPAQVAEVIGKADIVTPMTIRAAVRVGLFDALADAAGTAGTADPAGTGAALDLDRLTTTVGGHRRAVRVAADHLVHEGLLAGDEEGYSLTALGSLLTRDRSTLGLRDLLDVDTVVGRNEIALVDLDHTLRTGRPASEASSGATLWQELDDADAPDVSSFDWEDPGFAAELVLDSPVFATASTVVDLGGNTGSLALALLRRWPHLHATVLDFPVFTDRARVRAADAGLAERLAATPGSFFDPLPTGHDVVLLSAILADWDDDDAVAILRRAAEAADGNGRVVVAEVHLTARGNLASETSVAVRLEASMTRPDRTSADVEALLGRAGLAVETAVTDAPDRSLFVARPLGGAA</sequence>
<evidence type="ECO:0000313" key="6">
    <source>
        <dbReference type="Proteomes" id="UP001520140"/>
    </source>
</evidence>
<dbReference type="InterPro" id="IPR001077">
    <property type="entry name" value="COMT_C"/>
</dbReference>
<dbReference type="Gene3D" id="1.10.287.1350">
    <property type="match status" value="1"/>
</dbReference>
<keyword evidence="2" id="KW-0808">Transferase</keyword>
<gene>
    <name evidence="5" type="ORF">HQ605_08170</name>
</gene>
<dbReference type="InterPro" id="IPR029063">
    <property type="entry name" value="SAM-dependent_MTases_sf"/>
</dbReference>
<dbReference type="RefSeq" id="WP_068099586.1">
    <property type="nucleotide sequence ID" value="NZ_JABUKE010000007.1"/>
</dbReference>
<feature type="domain" description="O-methyltransferase C-terminal" evidence="4">
    <location>
        <begin position="172"/>
        <end position="332"/>
    </location>
</feature>
<dbReference type="SUPFAM" id="SSF53335">
    <property type="entry name" value="S-adenosyl-L-methionine-dependent methyltransferases"/>
    <property type="match status" value="1"/>
</dbReference>
<dbReference type="PROSITE" id="PS51683">
    <property type="entry name" value="SAM_OMT_II"/>
    <property type="match status" value="1"/>
</dbReference>
<evidence type="ECO:0000259" key="4">
    <source>
        <dbReference type="Pfam" id="PF00891"/>
    </source>
</evidence>
<dbReference type="EMBL" id="JABUKG010000007">
    <property type="protein sequence ID" value="MBY6320792.1"/>
    <property type="molecule type" value="Genomic_DNA"/>
</dbReference>
<organism evidence="5 6">
    <name type="scientific">Rhodococcoides kroppenstedtii</name>
    <dbReference type="NCBI Taxonomy" id="293050"/>
    <lineage>
        <taxon>Bacteria</taxon>
        <taxon>Bacillati</taxon>
        <taxon>Actinomycetota</taxon>
        <taxon>Actinomycetes</taxon>
        <taxon>Mycobacteriales</taxon>
        <taxon>Nocardiaceae</taxon>
        <taxon>Rhodococcoides</taxon>
    </lineage>
</organism>
<keyword evidence="3" id="KW-0949">S-adenosyl-L-methionine</keyword>